<keyword evidence="2" id="KW-1185">Reference proteome</keyword>
<evidence type="ECO:0000313" key="2">
    <source>
        <dbReference type="Proteomes" id="UP000237889"/>
    </source>
</evidence>
<dbReference type="AlphaFoldDB" id="A0A2S0NBN8"/>
<dbReference type="Proteomes" id="UP000237889">
    <property type="component" value="Chromosome"/>
</dbReference>
<dbReference type="OrthoDB" id="7632283at2"/>
<proteinExistence type="predicted"/>
<dbReference type="EMBL" id="CP027668">
    <property type="protein sequence ID" value="AVO45361.1"/>
    <property type="molecule type" value="Genomic_DNA"/>
</dbReference>
<evidence type="ECO:0000313" key="1">
    <source>
        <dbReference type="EMBL" id="AVO45361.1"/>
    </source>
</evidence>
<name>A0A2S0NBN8_9HYPH</name>
<reference evidence="1 2" key="1">
    <citation type="submission" date="2018-03" db="EMBL/GenBank/DDBJ databases">
        <title>Genome sequencing of Phreatobacter sp.</title>
        <authorList>
            <person name="Kim S.-J."/>
            <person name="Heo J."/>
            <person name="Kwon S.-W."/>
        </authorList>
    </citation>
    <scope>NUCLEOTIDE SEQUENCE [LARGE SCALE GENOMIC DNA]</scope>
    <source>
        <strain evidence="1 2">S-12</strain>
    </source>
</reference>
<dbReference type="Pfam" id="PF11324">
    <property type="entry name" value="DUF3126"/>
    <property type="match status" value="1"/>
</dbReference>
<protein>
    <submittedName>
        <fullName evidence="1">DUF3126 domain-containing protein</fullName>
    </submittedName>
</protein>
<gene>
    <name evidence="1" type="ORF">C6569_09980</name>
</gene>
<sequence length="71" mass="8282">MDRTEITKIQDYLRRKFGNQAIKLQPNMRRKEMVEVMIGDEQIGTLYKDVDEGETSYTVTISILDIDLEEG</sequence>
<dbReference type="KEGG" id="phr:C6569_09980"/>
<dbReference type="RefSeq" id="WP_106748702.1">
    <property type="nucleotide sequence ID" value="NZ_CP027668.1"/>
</dbReference>
<organism evidence="1 2">
    <name type="scientific">Phreatobacter cathodiphilus</name>
    <dbReference type="NCBI Taxonomy" id="1868589"/>
    <lineage>
        <taxon>Bacteria</taxon>
        <taxon>Pseudomonadati</taxon>
        <taxon>Pseudomonadota</taxon>
        <taxon>Alphaproteobacteria</taxon>
        <taxon>Hyphomicrobiales</taxon>
        <taxon>Phreatobacteraceae</taxon>
        <taxon>Phreatobacter</taxon>
    </lineage>
</organism>
<accession>A0A2S0NBN8</accession>
<dbReference type="InterPro" id="IPR021473">
    <property type="entry name" value="DUF3126"/>
</dbReference>